<dbReference type="InterPro" id="IPR051932">
    <property type="entry name" value="Bact_StressResp_Reg"/>
</dbReference>
<sequence>MKGIIPILRLGKTLLATIQTDLRDNVAQAFQEDVLSALESRGTNGLVIDISGLEMVDTFVARVLVETGRMAKLMGAITVLVGMRPEVAATLVRMGYSMDGVQTALNLEEGLALLRRSRARKPATPRTRKR</sequence>
<gene>
    <name evidence="2" type="ORF">LZC95_35360</name>
</gene>
<dbReference type="EMBL" id="CP089982">
    <property type="protein sequence ID" value="WXA91717.1"/>
    <property type="molecule type" value="Genomic_DNA"/>
</dbReference>
<reference evidence="2 3" key="1">
    <citation type="submission" date="2021-12" db="EMBL/GenBank/DDBJ databases">
        <title>Discovery of the Pendulisporaceae a myxobacterial family with distinct sporulation behavior and unique specialized metabolism.</title>
        <authorList>
            <person name="Garcia R."/>
            <person name="Popoff A."/>
            <person name="Bader C.D."/>
            <person name="Loehr J."/>
            <person name="Walesch S."/>
            <person name="Walt C."/>
            <person name="Boldt J."/>
            <person name="Bunk B."/>
            <person name="Haeckl F.J.F.P.J."/>
            <person name="Gunesch A.P."/>
            <person name="Birkelbach J."/>
            <person name="Nuebel U."/>
            <person name="Pietschmann T."/>
            <person name="Bach T."/>
            <person name="Mueller R."/>
        </authorList>
    </citation>
    <scope>NUCLEOTIDE SEQUENCE [LARGE SCALE GENOMIC DNA]</scope>
    <source>
        <strain evidence="2 3">MSr12523</strain>
    </source>
</reference>
<dbReference type="PANTHER" id="PTHR33745">
    <property type="entry name" value="RSBT ANTAGONIST PROTEIN RSBS-RELATED"/>
    <property type="match status" value="1"/>
</dbReference>
<protein>
    <submittedName>
        <fullName evidence="2">STAS domain-containing protein</fullName>
    </submittedName>
</protein>
<organism evidence="2 3">
    <name type="scientific">Pendulispora brunnea</name>
    <dbReference type="NCBI Taxonomy" id="2905690"/>
    <lineage>
        <taxon>Bacteria</taxon>
        <taxon>Pseudomonadati</taxon>
        <taxon>Myxococcota</taxon>
        <taxon>Myxococcia</taxon>
        <taxon>Myxococcales</taxon>
        <taxon>Sorangiineae</taxon>
        <taxon>Pendulisporaceae</taxon>
        <taxon>Pendulispora</taxon>
    </lineage>
</organism>
<dbReference type="CDD" id="cd07041">
    <property type="entry name" value="STAS_RsbR_RsbS_like"/>
    <property type="match status" value="1"/>
</dbReference>
<accession>A0ABZ2K3F9</accession>
<proteinExistence type="predicted"/>
<keyword evidence="3" id="KW-1185">Reference proteome</keyword>
<dbReference type="InterPro" id="IPR036513">
    <property type="entry name" value="STAS_dom_sf"/>
</dbReference>
<evidence type="ECO:0000259" key="1">
    <source>
        <dbReference type="PROSITE" id="PS50801"/>
    </source>
</evidence>
<dbReference type="RefSeq" id="WP_394842340.1">
    <property type="nucleotide sequence ID" value="NZ_CP089982.1"/>
</dbReference>
<feature type="domain" description="STAS" evidence="1">
    <location>
        <begin position="1"/>
        <end position="114"/>
    </location>
</feature>
<dbReference type="Gene3D" id="3.30.750.24">
    <property type="entry name" value="STAS domain"/>
    <property type="match status" value="1"/>
</dbReference>
<dbReference type="Proteomes" id="UP001379533">
    <property type="component" value="Chromosome"/>
</dbReference>
<dbReference type="Pfam" id="PF01740">
    <property type="entry name" value="STAS"/>
    <property type="match status" value="1"/>
</dbReference>
<name>A0ABZ2K3F9_9BACT</name>
<evidence type="ECO:0000313" key="2">
    <source>
        <dbReference type="EMBL" id="WXA91717.1"/>
    </source>
</evidence>
<evidence type="ECO:0000313" key="3">
    <source>
        <dbReference type="Proteomes" id="UP001379533"/>
    </source>
</evidence>
<dbReference type="InterPro" id="IPR002645">
    <property type="entry name" value="STAS_dom"/>
</dbReference>
<dbReference type="SUPFAM" id="SSF52091">
    <property type="entry name" value="SpoIIaa-like"/>
    <property type="match status" value="1"/>
</dbReference>
<dbReference type="PROSITE" id="PS50801">
    <property type="entry name" value="STAS"/>
    <property type="match status" value="1"/>
</dbReference>
<dbReference type="PANTHER" id="PTHR33745:SF1">
    <property type="entry name" value="RSBT ANTAGONIST PROTEIN RSBS"/>
    <property type="match status" value="1"/>
</dbReference>